<evidence type="ECO:0000256" key="1">
    <source>
        <dbReference type="HAMAP-Rule" id="MF_00598"/>
    </source>
</evidence>
<evidence type="ECO:0000313" key="2">
    <source>
        <dbReference type="EMBL" id="AWI52221.1"/>
    </source>
</evidence>
<organism evidence="2 3">
    <name type="scientific">Aquabacterium olei</name>
    <dbReference type="NCBI Taxonomy" id="1296669"/>
    <lineage>
        <taxon>Bacteria</taxon>
        <taxon>Pseudomonadati</taxon>
        <taxon>Pseudomonadota</taxon>
        <taxon>Betaproteobacteria</taxon>
        <taxon>Burkholderiales</taxon>
        <taxon>Aquabacterium</taxon>
    </lineage>
</organism>
<dbReference type="AlphaFoldDB" id="A0A2U8FME6"/>
<dbReference type="PANTHER" id="PTHR38692:SF1">
    <property type="entry name" value="PROTEIN SMG"/>
    <property type="match status" value="1"/>
</dbReference>
<dbReference type="Proteomes" id="UP000244892">
    <property type="component" value="Chromosome"/>
</dbReference>
<name>A0A2U8FME6_9BURK</name>
<accession>A0A2U8FME6</accession>
<dbReference type="InterPro" id="IPR007456">
    <property type="entry name" value="Smg"/>
</dbReference>
<gene>
    <name evidence="1" type="primary">smg</name>
    <name evidence="2" type="ORF">DEH84_01300</name>
</gene>
<dbReference type="Pfam" id="PF04361">
    <property type="entry name" value="DUF494"/>
    <property type="match status" value="1"/>
</dbReference>
<dbReference type="RefSeq" id="WP_109034010.1">
    <property type="nucleotide sequence ID" value="NZ_CP029210.1"/>
</dbReference>
<dbReference type="EMBL" id="CP029210">
    <property type="protein sequence ID" value="AWI52221.1"/>
    <property type="molecule type" value="Genomic_DNA"/>
</dbReference>
<sequence>MFDVLVYVYEHYWRPDACPEAGLLARKLSAVGFEEEEIADALTWLDGLRSVSTAPMVAPADGSARVLASAERERFGPEALGFLHFLESAGVLTGAMRELVLDRAMAVPRAPLTLDDFKVLVLLAFWSRGEEPDSLVLDELFVDDADRVVH</sequence>
<keyword evidence="3" id="KW-1185">Reference proteome</keyword>
<dbReference type="KEGG" id="aon:DEH84_01300"/>
<reference evidence="2 3" key="1">
    <citation type="submission" date="2018-05" db="EMBL/GenBank/DDBJ databases">
        <title>complete genome sequence of Aquabacterium olei NBRC 110486.</title>
        <authorList>
            <person name="Tang B."/>
            <person name="Chang J."/>
            <person name="Zhang L."/>
            <person name="Yang H."/>
        </authorList>
    </citation>
    <scope>NUCLEOTIDE SEQUENCE [LARGE SCALE GENOMIC DNA]</scope>
    <source>
        <strain evidence="2 3">NBRC 110486</strain>
    </source>
</reference>
<dbReference type="PANTHER" id="PTHR38692">
    <property type="entry name" value="PROTEIN SMG"/>
    <property type="match status" value="1"/>
</dbReference>
<dbReference type="HAMAP" id="MF_00598">
    <property type="entry name" value="Smg"/>
    <property type="match status" value="1"/>
</dbReference>
<comment type="similarity">
    <text evidence="1">Belongs to the Smg family.</text>
</comment>
<evidence type="ECO:0000313" key="3">
    <source>
        <dbReference type="Proteomes" id="UP000244892"/>
    </source>
</evidence>
<protein>
    <recommendedName>
        <fullName evidence="1">Protein Smg homolog</fullName>
    </recommendedName>
</protein>
<dbReference type="OrthoDB" id="5297467at2"/>
<proteinExistence type="inferred from homology"/>